<accession>F2S0D6</accession>
<dbReference type="Proteomes" id="UP000009172">
    <property type="component" value="Unassembled WGS sequence"/>
</dbReference>
<dbReference type="HOGENOM" id="CLU_2887448_0_0_1"/>
<organism evidence="1 2">
    <name type="scientific">Trichophyton tonsurans (strain CBS 112818)</name>
    <name type="common">Scalp ringworm fungus</name>
    <dbReference type="NCBI Taxonomy" id="647933"/>
    <lineage>
        <taxon>Eukaryota</taxon>
        <taxon>Fungi</taxon>
        <taxon>Dikarya</taxon>
        <taxon>Ascomycota</taxon>
        <taxon>Pezizomycotina</taxon>
        <taxon>Eurotiomycetes</taxon>
        <taxon>Eurotiomycetidae</taxon>
        <taxon>Onygenales</taxon>
        <taxon>Arthrodermataceae</taxon>
        <taxon>Trichophyton</taxon>
    </lineage>
</organism>
<reference evidence="2" key="1">
    <citation type="journal article" date="2012" name="MBio">
        <title>Comparative genome analysis of Trichophyton rubrum and related dermatophytes reveals candidate genes involved in infection.</title>
        <authorList>
            <person name="Martinez D.A."/>
            <person name="Oliver B.G."/>
            <person name="Graeser Y."/>
            <person name="Goldberg J.M."/>
            <person name="Li W."/>
            <person name="Martinez-Rossi N.M."/>
            <person name="Monod M."/>
            <person name="Shelest E."/>
            <person name="Barton R.C."/>
            <person name="Birch E."/>
            <person name="Brakhage A.A."/>
            <person name="Chen Z."/>
            <person name="Gurr S.J."/>
            <person name="Heiman D."/>
            <person name="Heitman J."/>
            <person name="Kosti I."/>
            <person name="Rossi A."/>
            <person name="Saif S."/>
            <person name="Samalova M."/>
            <person name="Saunders C.W."/>
            <person name="Shea T."/>
            <person name="Summerbell R.C."/>
            <person name="Xu J."/>
            <person name="Young S."/>
            <person name="Zeng Q."/>
            <person name="Birren B.W."/>
            <person name="Cuomo C.A."/>
            <person name="White T.C."/>
        </authorList>
    </citation>
    <scope>NUCLEOTIDE SEQUENCE [LARGE SCALE GENOMIC DNA]</scope>
    <source>
        <strain evidence="2">CBS 112818</strain>
    </source>
</reference>
<dbReference type="EMBL" id="GG698498">
    <property type="protein sequence ID" value="EGD97035.1"/>
    <property type="molecule type" value="Genomic_DNA"/>
</dbReference>
<dbReference type="AlphaFoldDB" id="F2S0D6"/>
<evidence type="ECO:0000313" key="2">
    <source>
        <dbReference type="Proteomes" id="UP000009172"/>
    </source>
</evidence>
<keyword evidence="2" id="KW-1185">Reference proteome</keyword>
<name>F2S0D6_TRIT1</name>
<evidence type="ECO:0000313" key="1">
    <source>
        <dbReference type="EMBL" id="EGD97035.1"/>
    </source>
</evidence>
<gene>
    <name evidence="1" type="ORF">TESG_04457</name>
</gene>
<protein>
    <submittedName>
        <fullName evidence="1">Uncharacterized protein</fullName>
    </submittedName>
</protein>
<proteinExistence type="predicted"/>
<sequence length="63" mass="7130">MGTNIYTGRHTGALYVSGGMIRHAYARSMYNVSPHIFLDDYLSKLKNAVPFFIFNYSHLEGSV</sequence>